<proteinExistence type="predicted"/>
<evidence type="ECO:0000313" key="1">
    <source>
        <dbReference type="EMBL" id="KFN04265.1"/>
    </source>
</evidence>
<name>A0A090Z272_9BACI</name>
<comment type="caution">
    <text evidence="1">The sequence shown here is derived from an EMBL/GenBank/DDBJ whole genome shotgun (WGS) entry which is preliminary data.</text>
</comment>
<reference evidence="1 3" key="1">
    <citation type="submission" date="2014-04" db="EMBL/GenBank/DDBJ databases">
        <authorList>
            <person name="Bishop-Lilly K.A."/>
            <person name="Broomall S.M."/>
            <person name="Chain P.S."/>
            <person name="Chertkov O."/>
            <person name="Coyne S.R."/>
            <person name="Daligault H.E."/>
            <person name="Davenport K.W."/>
            <person name="Erkkila T."/>
            <person name="Frey K.G."/>
            <person name="Gibbons H.S."/>
            <person name="Gu W."/>
            <person name="Jaissle J."/>
            <person name="Johnson S.L."/>
            <person name="Koroleva G.I."/>
            <person name="Ladner J.T."/>
            <person name="Lo C.-C."/>
            <person name="Minogue T.D."/>
            <person name="Munk C."/>
            <person name="Palacios G.F."/>
            <person name="Redden C.L."/>
            <person name="Rosenzweig C.N."/>
            <person name="Scholz M.B."/>
            <person name="Teshima H."/>
            <person name="Xu Y."/>
        </authorList>
    </citation>
    <scope>NUCLEOTIDE SEQUENCE [LARGE SCALE GENOMIC DNA]</scope>
    <source>
        <strain evidence="1 3">BHP</strain>
    </source>
</reference>
<keyword evidence="4" id="KW-1185">Reference proteome</keyword>
<dbReference type="Pfam" id="PF13047">
    <property type="entry name" value="DUF3907"/>
    <property type="match status" value="1"/>
</dbReference>
<dbReference type="PATRIC" id="fig|1405.8.peg.4044"/>
<dbReference type="STRING" id="1405.B7492_08160"/>
<dbReference type="Proteomes" id="UP000029389">
    <property type="component" value="Unassembled WGS sequence"/>
</dbReference>
<evidence type="ECO:0000313" key="4">
    <source>
        <dbReference type="Proteomes" id="UP000264294"/>
    </source>
</evidence>
<gene>
    <name evidence="2" type="ORF">D0U04_02450</name>
    <name evidence="1" type="ORF">DJ93_3936</name>
</gene>
<organism evidence="1 3">
    <name type="scientific">Bacillus clarus</name>
    <dbReference type="NCBI Taxonomy" id="2338372"/>
    <lineage>
        <taxon>Bacteria</taxon>
        <taxon>Bacillati</taxon>
        <taxon>Bacillota</taxon>
        <taxon>Bacilli</taxon>
        <taxon>Bacillales</taxon>
        <taxon>Bacillaceae</taxon>
        <taxon>Bacillus</taxon>
        <taxon>Bacillus cereus group</taxon>
    </lineage>
</organism>
<dbReference type="EMBL" id="QVOD01000002">
    <property type="protein sequence ID" value="RFT68332.1"/>
    <property type="molecule type" value="Genomic_DNA"/>
</dbReference>
<protein>
    <submittedName>
        <fullName evidence="2">DUF3907 family protein</fullName>
    </submittedName>
</protein>
<dbReference type="Proteomes" id="UP000264294">
    <property type="component" value="Unassembled WGS sequence"/>
</dbReference>
<evidence type="ECO:0000313" key="2">
    <source>
        <dbReference type="EMBL" id="RFT68332.1"/>
    </source>
</evidence>
<dbReference type="RefSeq" id="WP_042982794.1">
    <property type="nucleotide sequence ID" value="NZ_JMQC01000008.1"/>
</dbReference>
<dbReference type="EMBL" id="JMQC01000008">
    <property type="protein sequence ID" value="KFN04265.1"/>
    <property type="molecule type" value="Genomic_DNA"/>
</dbReference>
<sequence>MSNSMVENQTEQVSVFLEDVITLMTNYVNYHTLPSLLEETPAGNERYYEGLLASIRRLLVFCEEGLDACFVLLNSQPFRKTAAEKTLYKIYHQVIAEFFSPKSDHWYENSRSAYTGKNSIVFQQTPPESIENVMKDLEGKFQTMREELEYYETDYQTKILHKY</sequence>
<evidence type="ECO:0000313" key="3">
    <source>
        <dbReference type="Proteomes" id="UP000029389"/>
    </source>
</evidence>
<reference evidence="2 4" key="2">
    <citation type="submission" date="2018-08" db="EMBL/GenBank/DDBJ databases">
        <title>Bacillus clarus sp. nov. strain PS00077A.</title>
        <authorList>
            <person name="Mendez Acevedo M."/>
            <person name="Carroll L."/>
            <person name="Mukherjee M."/>
            <person name="Wiedmann M."/>
            <person name="Kovac J."/>
        </authorList>
    </citation>
    <scope>NUCLEOTIDE SEQUENCE [LARGE SCALE GENOMIC DNA]</scope>
    <source>
        <strain evidence="2 4">PS00077A</strain>
    </source>
</reference>
<dbReference type="AlphaFoldDB" id="A0A090Z272"/>
<dbReference type="InterPro" id="IPR025013">
    <property type="entry name" value="DUF3907"/>
</dbReference>
<accession>A0A090Z272</accession>